<comment type="caution">
    <text evidence="1">The sequence shown here is derived from an EMBL/GenBank/DDBJ whole genome shotgun (WGS) entry which is preliminary data.</text>
</comment>
<name>A0ABN7UIZ2_GIGMA</name>
<dbReference type="EMBL" id="CAJVQB010002998">
    <property type="protein sequence ID" value="CAG8594238.1"/>
    <property type="molecule type" value="Genomic_DNA"/>
</dbReference>
<dbReference type="Proteomes" id="UP000789901">
    <property type="component" value="Unassembled WGS sequence"/>
</dbReference>
<organism evidence="1 2">
    <name type="scientific">Gigaspora margarita</name>
    <dbReference type="NCBI Taxonomy" id="4874"/>
    <lineage>
        <taxon>Eukaryota</taxon>
        <taxon>Fungi</taxon>
        <taxon>Fungi incertae sedis</taxon>
        <taxon>Mucoromycota</taxon>
        <taxon>Glomeromycotina</taxon>
        <taxon>Glomeromycetes</taxon>
        <taxon>Diversisporales</taxon>
        <taxon>Gigasporaceae</taxon>
        <taxon>Gigaspora</taxon>
    </lineage>
</organism>
<evidence type="ECO:0000313" key="2">
    <source>
        <dbReference type="Proteomes" id="UP000789901"/>
    </source>
</evidence>
<gene>
    <name evidence="1" type="ORF">GMARGA_LOCUS6559</name>
</gene>
<proteinExistence type="predicted"/>
<sequence>MPKYKVVAIVIEAVDVKVSSIEKERSFELEIVDTTTLVQMNQKCIVATVSTVEHSSFGFQYSCNRFQPGELIAN</sequence>
<accession>A0ABN7UIZ2</accession>
<evidence type="ECO:0000313" key="1">
    <source>
        <dbReference type="EMBL" id="CAG8594238.1"/>
    </source>
</evidence>
<keyword evidence="2" id="KW-1185">Reference proteome</keyword>
<protein>
    <submittedName>
        <fullName evidence="1">9281_t:CDS:1</fullName>
    </submittedName>
</protein>
<reference evidence="1 2" key="1">
    <citation type="submission" date="2021-06" db="EMBL/GenBank/DDBJ databases">
        <authorList>
            <person name="Kallberg Y."/>
            <person name="Tangrot J."/>
            <person name="Rosling A."/>
        </authorList>
    </citation>
    <scope>NUCLEOTIDE SEQUENCE [LARGE SCALE GENOMIC DNA]</scope>
    <source>
        <strain evidence="1 2">120-4 pot B 10/14</strain>
    </source>
</reference>